<gene>
    <name evidence="2" type="ORF">H6A04_06550</name>
</gene>
<organism evidence="2 3">
    <name type="scientific">Fusobacterium mortiferum</name>
    <dbReference type="NCBI Taxonomy" id="850"/>
    <lineage>
        <taxon>Bacteria</taxon>
        <taxon>Fusobacteriati</taxon>
        <taxon>Fusobacteriota</taxon>
        <taxon>Fusobacteriia</taxon>
        <taxon>Fusobacteriales</taxon>
        <taxon>Fusobacteriaceae</taxon>
        <taxon>Fusobacterium</taxon>
    </lineage>
</organism>
<evidence type="ECO:0000313" key="3">
    <source>
        <dbReference type="Proteomes" id="UP000728968"/>
    </source>
</evidence>
<sequence>MIVETLRLEKVGIDRIVLNNFKVENFLQLEKKKIIKQSETIERFEYNDNNYSLTYSMIKNESGEYNIATLEFNPGKMKEGHNLYNASIRDLKISLDEIVKEMMSKGVILDLEEAKIKELEINTTLNMSFLELQDVIMLIGRANYQKALGLYSFNAESIPSKIRRDRNLYINTKNTDFKKENRGKVIKIYDKTFEMLLNQGIELDREVTRVEVLFGRDYYKYVVEKRQLDNSLKTFLSVDIIKELFQDALKVEVKEKPLKELEKIKKNLSYEFKNFKRNEKVKREMREKLNLHNKEIPEHLREERGIYKYLEQNSWIFDFKFLLEITKENTPSKHHTIYEKQIIKKYIDVKNYDVYISFLKKIFEDFFLPTKTF</sequence>
<dbReference type="Proteomes" id="UP000728968">
    <property type="component" value="Unassembled WGS sequence"/>
</dbReference>
<evidence type="ECO:0008006" key="4">
    <source>
        <dbReference type="Google" id="ProtNLM"/>
    </source>
</evidence>
<feature type="coiled-coil region" evidence="1">
    <location>
        <begin position="258"/>
        <end position="302"/>
    </location>
</feature>
<comment type="caution">
    <text evidence="2">The sequence shown here is derived from an EMBL/GenBank/DDBJ whole genome shotgun (WGS) entry which is preliminary data.</text>
</comment>
<dbReference type="RefSeq" id="WP_204716193.1">
    <property type="nucleotide sequence ID" value="NZ_JACJLT010000049.1"/>
</dbReference>
<name>A0ABS2G1M0_FUSMR</name>
<keyword evidence="1" id="KW-0175">Coiled coil</keyword>
<reference evidence="2 3" key="1">
    <citation type="journal article" date="2021" name="Sci. Rep.">
        <title>The distribution of antibiotic resistance genes in chicken gut microbiota commensals.</title>
        <authorList>
            <person name="Juricova H."/>
            <person name="Matiasovicova J."/>
            <person name="Kubasova T."/>
            <person name="Cejkova D."/>
            <person name="Rychlik I."/>
        </authorList>
    </citation>
    <scope>NUCLEOTIDE SEQUENCE [LARGE SCALE GENOMIC DNA]</scope>
    <source>
        <strain evidence="2 3">An425</strain>
    </source>
</reference>
<evidence type="ECO:0000313" key="2">
    <source>
        <dbReference type="EMBL" id="MBM6875311.1"/>
    </source>
</evidence>
<keyword evidence="3" id="KW-1185">Reference proteome</keyword>
<evidence type="ECO:0000256" key="1">
    <source>
        <dbReference type="SAM" id="Coils"/>
    </source>
</evidence>
<protein>
    <recommendedName>
        <fullName evidence="4">Replication initiation protein</fullName>
    </recommendedName>
</protein>
<proteinExistence type="predicted"/>
<accession>A0ABS2G1M0</accession>
<dbReference type="EMBL" id="JACJLT010000049">
    <property type="protein sequence ID" value="MBM6875311.1"/>
    <property type="molecule type" value="Genomic_DNA"/>
</dbReference>